<dbReference type="EMBL" id="GG666488">
    <property type="protein sequence ID" value="EEN64098.1"/>
    <property type="molecule type" value="Genomic_DNA"/>
</dbReference>
<evidence type="ECO:0000313" key="2">
    <source>
        <dbReference type="EMBL" id="EEN64098.1"/>
    </source>
</evidence>
<sequence length="262" mass="29364">MDTTDAAFYADNSSLQSVHVHRIMAQCLRWERGDSVLDVGCGTGRTTQHIAQQGVKSVVGIDQSPDFIRYTKENAEDTNVSFSVADIQRFSELEPSWLQSFDKAVSFYVLHLIRDKRSALENIRACLKPGGQLLMIVPTDDNVLMVTTRHMSSHRRWGKYLADCPRMMPWSADDREGLSGLAEECGFEVLSCECPLMLHWYSSEEATISAMLPFLGLHYIPAEEHADFLSDWWASVKSMTDASGCSALVDQAGRVAWTFSIL</sequence>
<dbReference type="SUPFAM" id="SSF53335">
    <property type="entry name" value="S-adenosyl-L-methionine-dependent methyltransferases"/>
    <property type="match status" value="1"/>
</dbReference>
<reference evidence="2" key="1">
    <citation type="journal article" date="2008" name="Nature">
        <title>The amphioxus genome and the evolution of the chordate karyotype.</title>
        <authorList>
            <consortium name="US DOE Joint Genome Institute (JGI-PGF)"/>
            <person name="Putnam N.H."/>
            <person name="Butts T."/>
            <person name="Ferrier D.E.K."/>
            <person name="Furlong R.F."/>
            <person name="Hellsten U."/>
            <person name="Kawashima T."/>
            <person name="Robinson-Rechavi M."/>
            <person name="Shoguchi E."/>
            <person name="Terry A."/>
            <person name="Yu J.-K."/>
            <person name="Benito-Gutierrez E.L."/>
            <person name="Dubchak I."/>
            <person name="Garcia-Fernandez J."/>
            <person name="Gibson-Brown J.J."/>
            <person name="Grigoriev I.V."/>
            <person name="Horton A.C."/>
            <person name="de Jong P.J."/>
            <person name="Jurka J."/>
            <person name="Kapitonov V.V."/>
            <person name="Kohara Y."/>
            <person name="Kuroki Y."/>
            <person name="Lindquist E."/>
            <person name="Lucas S."/>
            <person name="Osoegawa K."/>
            <person name="Pennacchio L.A."/>
            <person name="Salamov A.A."/>
            <person name="Satou Y."/>
            <person name="Sauka-Spengler T."/>
            <person name="Schmutz J."/>
            <person name="Shin-I T."/>
            <person name="Toyoda A."/>
            <person name="Bronner-Fraser M."/>
            <person name="Fujiyama A."/>
            <person name="Holland L.Z."/>
            <person name="Holland P.W.H."/>
            <person name="Satoh N."/>
            <person name="Rokhsar D.S."/>
        </authorList>
    </citation>
    <scope>NUCLEOTIDE SEQUENCE [LARGE SCALE GENOMIC DNA]</scope>
    <source>
        <strain evidence="2">S238N-H82</strain>
        <tissue evidence="2">Testes</tissue>
    </source>
</reference>
<accession>C3Y6Y8</accession>
<dbReference type="InterPro" id="IPR025714">
    <property type="entry name" value="Methyltranfer_dom"/>
</dbReference>
<gene>
    <name evidence="2" type="ORF">BRAFLDRAFT_91434</name>
</gene>
<organism>
    <name type="scientific">Branchiostoma floridae</name>
    <name type="common">Florida lancelet</name>
    <name type="synonym">Amphioxus</name>
    <dbReference type="NCBI Taxonomy" id="7739"/>
    <lineage>
        <taxon>Eukaryota</taxon>
        <taxon>Metazoa</taxon>
        <taxon>Chordata</taxon>
        <taxon>Cephalochordata</taxon>
        <taxon>Leptocardii</taxon>
        <taxon>Amphioxiformes</taxon>
        <taxon>Branchiostomatidae</taxon>
        <taxon>Branchiostoma</taxon>
    </lineage>
</organism>
<proteinExistence type="predicted"/>
<dbReference type="PANTHER" id="PTHR43464">
    <property type="entry name" value="METHYLTRANSFERASE"/>
    <property type="match status" value="1"/>
</dbReference>
<dbReference type="STRING" id="7739.C3Y6Y8"/>
<dbReference type="Pfam" id="PF13847">
    <property type="entry name" value="Methyltransf_31"/>
    <property type="match status" value="1"/>
</dbReference>
<dbReference type="CDD" id="cd02440">
    <property type="entry name" value="AdoMet_MTases"/>
    <property type="match status" value="1"/>
</dbReference>
<dbReference type="AlphaFoldDB" id="C3Y6Y8"/>
<dbReference type="InParanoid" id="C3Y6Y8"/>
<evidence type="ECO:0000259" key="1">
    <source>
        <dbReference type="Pfam" id="PF13847"/>
    </source>
</evidence>
<feature type="domain" description="Methyltransferase" evidence="1">
    <location>
        <begin position="32"/>
        <end position="139"/>
    </location>
</feature>
<name>C3Y6Y8_BRAFL</name>
<protein>
    <recommendedName>
        <fullName evidence="1">Methyltransferase domain-containing protein</fullName>
    </recommendedName>
</protein>
<dbReference type="InterPro" id="IPR029063">
    <property type="entry name" value="SAM-dependent_MTases_sf"/>
</dbReference>
<dbReference type="eggNOG" id="ENOG502S1MZ">
    <property type="taxonomic scope" value="Eukaryota"/>
</dbReference>
<dbReference type="PANTHER" id="PTHR43464:SF23">
    <property type="entry name" value="JUVENILE HORMONE ACID O-METHYLTRANSFERASE"/>
    <property type="match status" value="1"/>
</dbReference>
<dbReference type="Gene3D" id="3.40.50.150">
    <property type="entry name" value="Vaccinia Virus protein VP39"/>
    <property type="match status" value="1"/>
</dbReference>